<reference evidence="9" key="2">
    <citation type="submission" date="2021-04" db="EMBL/GenBank/DDBJ databases">
        <authorList>
            <person name="Gilroy R."/>
        </authorList>
    </citation>
    <scope>NUCLEOTIDE SEQUENCE</scope>
    <source>
        <strain evidence="9">ChiBcec6-4105</strain>
    </source>
</reference>
<dbReference type="InterPro" id="IPR051393">
    <property type="entry name" value="ABC_transporter_permease"/>
</dbReference>
<evidence type="ECO:0000313" key="10">
    <source>
        <dbReference type="Proteomes" id="UP000823892"/>
    </source>
</evidence>
<dbReference type="Proteomes" id="UP000823892">
    <property type="component" value="Unassembled WGS sequence"/>
</dbReference>
<dbReference type="GO" id="GO:0055085">
    <property type="term" value="P:transmembrane transport"/>
    <property type="evidence" value="ECO:0007669"/>
    <property type="project" value="InterPro"/>
</dbReference>
<dbReference type="AlphaFoldDB" id="A0A9D2QVC0"/>
<dbReference type="PROSITE" id="PS50928">
    <property type="entry name" value="ABC_TM1"/>
    <property type="match status" value="1"/>
</dbReference>
<evidence type="ECO:0000256" key="3">
    <source>
        <dbReference type="ARBA" id="ARBA00022475"/>
    </source>
</evidence>
<proteinExistence type="inferred from homology"/>
<dbReference type="PANTHER" id="PTHR30193:SF37">
    <property type="entry name" value="INNER MEMBRANE ABC TRANSPORTER PERMEASE PROTEIN YCJO"/>
    <property type="match status" value="1"/>
</dbReference>
<gene>
    <name evidence="9" type="ORF">H9914_03820</name>
</gene>
<name>A0A9D2QVC0_9FIRM</name>
<feature type="transmembrane region" description="Helical" evidence="7">
    <location>
        <begin position="138"/>
        <end position="171"/>
    </location>
</feature>
<dbReference type="CDD" id="cd06261">
    <property type="entry name" value="TM_PBP2"/>
    <property type="match status" value="1"/>
</dbReference>
<sequence>MKRMEKKGVCLAAPAVLGFLIFYVLPMGVTLWQSVSYGGIFVGLENYRITFENHMFRLAVGNTLRFLAVALPLILVIALGLALLLAEKFPGNRFFRLILLYPMLVPVAATVMVVQIFLGTRGVLNTFLTQWGLPRQDWIYSSWAFLILVLLYLWKNIGYAVILLLAGLAMIPREYMEMARMDGAGRWKCLYYIRLPLLGPMILFTALISLLNAFKCFREAILIGGNYPHESIYMLQHYMTNNFNNMNYMEISVTSTFIFLVIFIAACILGRSFFAGKGGKRESENKKKSAHLR</sequence>
<evidence type="ECO:0000256" key="1">
    <source>
        <dbReference type="ARBA" id="ARBA00004651"/>
    </source>
</evidence>
<dbReference type="Gene3D" id="1.10.3720.10">
    <property type="entry name" value="MetI-like"/>
    <property type="match status" value="1"/>
</dbReference>
<keyword evidence="2 7" id="KW-0813">Transport</keyword>
<evidence type="ECO:0000259" key="8">
    <source>
        <dbReference type="PROSITE" id="PS50928"/>
    </source>
</evidence>
<accession>A0A9D2QVC0</accession>
<dbReference type="GO" id="GO:0005886">
    <property type="term" value="C:plasma membrane"/>
    <property type="evidence" value="ECO:0007669"/>
    <property type="project" value="UniProtKB-SubCell"/>
</dbReference>
<comment type="similarity">
    <text evidence="7">Belongs to the binding-protein-dependent transport system permease family.</text>
</comment>
<protein>
    <submittedName>
        <fullName evidence="9">Sugar ABC transporter permease</fullName>
    </submittedName>
</protein>
<keyword evidence="5 7" id="KW-1133">Transmembrane helix</keyword>
<evidence type="ECO:0000313" key="9">
    <source>
        <dbReference type="EMBL" id="HJD28111.1"/>
    </source>
</evidence>
<keyword evidence="3" id="KW-1003">Cell membrane</keyword>
<dbReference type="PANTHER" id="PTHR30193">
    <property type="entry name" value="ABC TRANSPORTER PERMEASE PROTEIN"/>
    <property type="match status" value="1"/>
</dbReference>
<evidence type="ECO:0000256" key="7">
    <source>
        <dbReference type="RuleBase" id="RU363032"/>
    </source>
</evidence>
<dbReference type="InterPro" id="IPR035906">
    <property type="entry name" value="MetI-like_sf"/>
</dbReference>
<evidence type="ECO:0000256" key="5">
    <source>
        <dbReference type="ARBA" id="ARBA00022989"/>
    </source>
</evidence>
<evidence type="ECO:0000256" key="6">
    <source>
        <dbReference type="ARBA" id="ARBA00023136"/>
    </source>
</evidence>
<organism evidence="9 10">
    <name type="scientific">Candidatus Blautia avicola</name>
    <dbReference type="NCBI Taxonomy" id="2838483"/>
    <lineage>
        <taxon>Bacteria</taxon>
        <taxon>Bacillati</taxon>
        <taxon>Bacillota</taxon>
        <taxon>Clostridia</taxon>
        <taxon>Lachnospirales</taxon>
        <taxon>Lachnospiraceae</taxon>
        <taxon>Blautia</taxon>
    </lineage>
</organism>
<dbReference type="SUPFAM" id="SSF161098">
    <property type="entry name" value="MetI-like"/>
    <property type="match status" value="1"/>
</dbReference>
<keyword evidence="4 7" id="KW-0812">Transmembrane</keyword>
<feature type="transmembrane region" description="Helical" evidence="7">
    <location>
        <begin position="251"/>
        <end position="274"/>
    </location>
</feature>
<feature type="transmembrane region" description="Helical" evidence="7">
    <location>
        <begin position="62"/>
        <end position="86"/>
    </location>
</feature>
<feature type="domain" description="ABC transmembrane type-1" evidence="8">
    <location>
        <begin position="60"/>
        <end position="270"/>
    </location>
</feature>
<feature type="transmembrane region" description="Helical" evidence="7">
    <location>
        <begin position="98"/>
        <end position="118"/>
    </location>
</feature>
<comment type="caution">
    <text evidence="9">The sequence shown here is derived from an EMBL/GenBank/DDBJ whole genome shotgun (WGS) entry which is preliminary data.</text>
</comment>
<keyword evidence="6 7" id="KW-0472">Membrane</keyword>
<evidence type="ECO:0000256" key="2">
    <source>
        <dbReference type="ARBA" id="ARBA00022448"/>
    </source>
</evidence>
<dbReference type="Pfam" id="PF00528">
    <property type="entry name" value="BPD_transp_1"/>
    <property type="match status" value="1"/>
</dbReference>
<comment type="subcellular location">
    <subcellularLocation>
        <location evidence="1 7">Cell membrane</location>
        <topology evidence="1 7">Multi-pass membrane protein</topology>
    </subcellularLocation>
</comment>
<dbReference type="EMBL" id="DWUY01000084">
    <property type="protein sequence ID" value="HJD28111.1"/>
    <property type="molecule type" value="Genomic_DNA"/>
</dbReference>
<feature type="transmembrane region" description="Helical" evidence="7">
    <location>
        <begin position="191"/>
        <end position="214"/>
    </location>
</feature>
<evidence type="ECO:0000256" key="4">
    <source>
        <dbReference type="ARBA" id="ARBA00022692"/>
    </source>
</evidence>
<dbReference type="InterPro" id="IPR000515">
    <property type="entry name" value="MetI-like"/>
</dbReference>
<reference evidence="9" key="1">
    <citation type="journal article" date="2021" name="PeerJ">
        <title>Extensive microbial diversity within the chicken gut microbiome revealed by metagenomics and culture.</title>
        <authorList>
            <person name="Gilroy R."/>
            <person name="Ravi A."/>
            <person name="Getino M."/>
            <person name="Pursley I."/>
            <person name="Horton D.L."/>
            <person name="Alikhan N.F."/>
            <person name="Baker D."/>
            <person name="Gharbi K."/>
            <person name="Hall N."/>
            <person name="Watson M."/>
            <person name="Adriaenssens E.M."/>
            <person name="Foster-Nyarko E."/>
            <person name="Jarju S."/>
            <person name="Secka A."/>
            <person name="Antonio M."/>
            <person name="Oren A."/>
            <person name="Chaudhuri R.R."/>
            <person name="La Ragione R."/>
            <person name="Hildebrand F."/>
            <person name="Pallen M.J."/>
        </authorList>
    </citation>
    <scope>NUCLEOTIDE SEQUENCE</scope>
    <source>
        <strain evidence="9">ChiBcec6-4105</strain>
    </source>
</reference>